<dbReference type="Proteomes" id="UP001054801">
    <property type="component" value="Chromosome"/>
</dbReference>
<feature type="signal peptide" evidence="1">
    <location>
        <begin position="1"/>
        <end position="22"/>
    </location>
</feature>
<proteinExistence type="predicted"/>
<evidence type="ECO:0000313" key="2">
    <source>
        <dbReference type="EMBL" id="UJS25742.1"/>
    </source>
</evidence>
<dbReference type="PIRSF" id="PIRSF029171">
    <property type="entry name" value="Esterase_LipA"/>
    <property type="match status" value="1"/>
</dbReference>
<feature type="chain" id="PRO_5047311576" description="Peptidase S9 prolyl oligopeptidase catalytic domain-containing protein" evidence="1">
    <location>
        <begin position="23"/>
        <end position="478"/>
    </location>
</feature>
<sequence>MLRKIIALTLAVAMLPSLTACNDNKTVNIVPITPASTPPTEVATLSASTYTSIRSADPTADTLFSVADALAGSAKCDVKIMRMAYNTVGGAGEATNSSGVIMLPQGTTANCSGARPALLYAHGTTSDIRYDLSKFLTEATNPASAEAMILLALYASRGYTVIAPNYAGYADSKLDYHPYLDEKQQTTEMIHALEHVREHSTTIGAQLSADLFVSGLSQGGYVAMATHKALQAKGTTVRASAPISGPYTVLDFVDTIMAGYVNGGATVFAPMYLTALEKAHDIYTQPTEVYSATFAAQAEDALPRTGGHEAAVIAGILPATAIFSGVPPELTPPLQPFQQTGFGIPHLLADSFRTAYLTDLQTNRQTPSNKIRSLVKEADLRDWTPTTPVMLCGSENDPVVYFTNTEGMASYWSGRPNTFTLNLDSTPTTAPLNAFAPIAQEWQTALGNGGISGGAIHGQTGVYCGLAAYGFFQSQRTQ</sequence>
<evidence type="ECO:0008006" key="4">
    <source>
        <dbReference type="Google" id="ProtNLM"/>
    </source>
</evidence>
<dbReference type="PANTHER" id="PTHR34853">
    <property type="match status" value="1"/>
</dbReference>
<dbReference type="EMBL" id="CP091244">
    <property type="protein sequence ID" value="UJS25742.1"/>
    <property type="molecule type" value="Genomic_DNA"/>
</dbReference>
<dbReference type="InterPro" id="IPR005152">
    <property type="entry name" value="Lipase_secreted"/>
</dbReference>
<name>A0ABY3T1P4_9GAMM</name>
<evidence type="ECO:0000313" key="3">
    <source>
        <dbReference type="Proteomes" id="UP001054801"/>
    </source>
</evidence>
<dbReference type="RefSeq" id="WP_236501052.1">
    <property type="nucleotide sequence ID" value="NZ_CP091244.1"/>
</dbReference>
<dbReference type="PANTHER" id="PTHR34853:SF1">
    <property type="entry name" value="LIPASE 5"/>
    <property type="match status" value="1"/>
</dbReference>
<organism evidence="2 3">
    <name type="scientific">Thiothrix winogradskyi</name>
    <dbReference type="NCBI Taxonomy" id="96472"/>
    <lineage>
        <taxon>Bacteria</taxon>
        <taxon>Pseudomonadati</taxon>
        <taxon>Pseudomonadota</taxon>
        <taxon>Gammaproteobacteria</taxon>
        <taxon>Thiotrichales</taxon>
        <taxon>Thiotrichaceae</taxon>
        <taxon>Thiothrix</taxon>
    </lineage>
</organism>
<dbReference type="Gene3D" id="1.10.260.160">
    <property type="match status" value="1"/>
</dbReference>
<accession>A0ABY3T1P4</accession>
<dbReference type="PROSITE" id="PS51257">
    <property type="entry name" value="PROKAR_LIPOPROTEIN"/>
    <property type="match status" value="1"/>
</dbReference>
<protein>
    <recommendedName>
        <fullName evidence="4">Peptidase S9 prolyl oligopeptidase catalytic domain-containing protein</fullName>
    </recommendedName>
</protein>
<gene>
    <name evidence="2" type="ORF">L2Y54_06785</name>
</gene>
<dbReference type="Gene3D" id="3.40.50.1820">
    <property type="entry name" value="alpha/beta hydrolase"/>
    <property type="match status" value="1"/>
</dbReference>
<keyword evidence="3" id="KW-1185">Reference proteome</keyword>
<dbReference type="InterPro" id="IPR029058">
    <property type="entry name" value="AB_hydrolase_fold"/>
</dbReference>
<dbReference type="SUPFAM" id="SSF53474">
    <property type="entry name" value="alpha/beta-Hydrolases"/>
    <property type="match status" value="1"/>
</dbReference>
<evidence type="ECO:0000256" key="1">
    <source>
        <dbReference type="SAM" id="SignalP"/>
    </source>
</evidence>
<reference evidence="2" key="1">
    <citation type="journal article" date="2022" name="Microorganisms">
        <title>Two New Species of Filamentous Sulfur Bacteria of the Genus Thiothrix, Thiothrix winogradskyi sp. nov. and 'Candidatus Thiothrix sulfatifontis' sp. nov.</title>
        <authorList>
            <person name="Ravin N.V."/>
            <person name="Rossetti S."/>
            <person name="Beletsky A.V."/>
            <person name="Kadnikov V.V."/>
            <person name="Rudenko T.S."/>
            <person name="Smolyakov D.D."/>
            <person name="Moskvitina M.I."/>
            <person name="Gureeva M.V."/>
            <person name="Mardanov A.V."/>
            <person name="Grabovich M.Y."/>
        </authorList>
    </citation>
    <scope>NUCLEOTIDE SEQUENCE</scope>
    <source>
        <strain evidence="2">CT3</strain>
    </source>
</reference>
<keyword evidence="1" id="KW-0732">Signal</keyword>